<reference evidence="3 4" key="1">
    <citation type="submission" date="2014-05" db="EMBL/GenBank/DDBJ databases">
        <title>Draft Genome Sequence of Kitasatospora cheerisanensis KCTC 2395.</title>
        <authorList>
            <person name="Nam D.H."/>
        </authorList>
    </citation>
    <scope>NUCLEOTIDE SEQUENCE [LARGE SCALE GENOMIC DNA]</scope>
    <source>
        <strain evidence="3 4">KCTC 2395</strain>
    </source>
</reference>
<dbReference type="RefSeq" id="WP_051652840.1">
    <property type="nucleotide sequence ID" value="NZ_KK853997.1"/>
</dbReference>
<keyword evidence="1" id="KW-0812">Transmembrane</keyword>
<evidence type="ECO:0000313" key="4">
    <source>
        <dbReference type="Proteomes" id="UP000027178"/>
    </source>
</evidence>
<feature type="domain" description="Phage tail tape measure protein" evidence="2">
    <location>
        <begin position="110"/>
        <end position="305"/>
    </location>
</feature>
<dbReference type="PATRIC" id="fig|1348663.4.peg.1478"/>
<protein>
    <recommendedName>
        <fullName evidence="2">Phage tail tape measure protein domain-containing protein</fullName>
    </recommendedName>
</protein>
<dbReference type="InterPro" id="IPR010090">
    <property type="entry name" value="Phage_tape_meas"/>
</dbReference>
<dbReference type="OrthoDB" id="3765294at2"/>
<evidence type="ECO:0000259" key="2">
    <source>
        <dbReference type="Pfam" id="PF10145"/>
    </source>
</evidence>
<accession>A0A066Z8S8</accession>
<proteinExistence type="predicted"/>
<dbReference type="EMBL" id="JNBY01000058">
    <property type="protein sequence ID" value="KDN86701.1"/>
    <property type="molecule type" value="Genomic_DNA"/>
</dbReference>
<organism evidence="3 4">
    <name type="scientific">Kitasatospora cheerisanensis KCTC 2395</name>
    <dbReference type="NCBI Taxonomy" id="1348663"/>
    <lineage>
        <taxon>Bacteria</taxon>
        <taxon>Bacillati</taxon>
        <taxon>Actinomycetota</taxon>
        <taxon>Actinomycetes</taxon>
        <taxon>Kitasatosporales</taxon>
        <taxon>Streptomycetaceae</taxon>
        <taxon>Kitasatospora</taxon>
    </lineage>
</organism>
<dbReference type="Pfam" id="PF10145">
    <property type="entry name" value="PhageMin_Tail"/>
    <property type="match status" value="1"/>
</dbReference>
<keyword evidence="1" id="KW-1133">Transmembrane helix</keyword>
<feature type="transmembrane region" description="Helical" evidence="1">
    <location>
        <begin position="569"/>
        <end position="597"/>
    </location>
</feature>
<keyword evidence="4" id="KW-1185">Reference proteome</keyword>
<sequence length="868" mass="89970">MPTVGYASLQIIPSVRGIGSEIREQLAGPVADAGEKAGDGFVGKLGGALKVGLLGAGALGGAALIAGLGEAMDQQAIAGKLKAQLGATADDAKRYGQIAGQLYASAVTEDVASAADAIRSTMSAGLLPPDATNQQIQSIATKVSDLAGTFELDLGQAANAVGQLMKTGLAPNAESALDVITRGLQVMGPRADDIADTFNEYSTIFRQMGLSAEQATGLLAQGMKAGARDTDVVADSLKEFVLIAQGGGDAVDEAFKAVGLSGKEMQKAFIEGGPGAAAALDQVFDRLRAIKDPVERNTAALGLFGTKNEDVQKALLALDPSSAVATLGQVGGAATTMGDSLRDNAQTKLTEFWRTTQQGFVNVVGGQVLPVLSDVAGQLVSTFGPSVGEAAGWVKDHLLPAVQDAGGWLRDNLVPVLADTARFVRDDVVPALRDFGGWLDDNKTTIEVVAGVIGTVLLPVLITTAVGYTQAGIAATVSGAQQVAAWVASGVSAVRNGALSVAASYQTVGGWIAAGTSAIVSGAQQVAAWIATGARATWGMALQVAAAASVVGGWILMGTQSLIQAARMAAAWIMAMGPIGWITVAVIAIVALIIAYWDEIKAATLAAWDWVVDKVKWVGQFLLDLFMNWTLPGLLLKHWDDIKSGAQAAWDWVVDFVKAIPGRLWNIFLNFTLPGLLIKYWSDIKQGAIDGWNAAIDWIRGVPGWIVDAVSDLNVRMIEVGMDTARGIWEGIQRMGGWLRDKVMSWAKAVIPGPIADALGIHSPSTVMRDQVGRWIPAGIVAGIDAGTPQLEAVMAGLVVPPTIPDWMLQEVGPVKVGAVAASATIPGTGPGTGGPSAAVQIEHYHEAEGGNVRRTAVELQMLSKGRG</sequence>
<keyword evidence="1" id="KW-0472">Membrane</keyword>
<name>A0A066Z8S8_9ACTN</name>
<dbReference type="eggNOG" id="COG5412">
    <property type="taxonomic scope" value="Bacteria"/>
</dbReference>
<gene>
    <name evidence="3" type="ORF">KCH_15380</name>
</gene>
<dbReference type="HOGENOM" id="CLU_010430_0_0_11"/>
<feature type="transmembrane region" description="Helical" evidence="1">
    <location>
        <begin position="538"/>
        <end position="557"/>
    </location>
</feature>
<comment type="caution">
    <text evidence="3">The sequence shown here is derived from an EMBL/GenBank/DDBJ whole genome shotgun (WGS) entry which is preliminary data.</text>
</comment>
<dbReference type="AlphaFoldDB" id="A0A066Z8S8"/>
<dbReference type="eggNOG" id="COG5280">
    <property type="taxonomic scope" value="Bacteria"/>
</dbReference>
<evidence type="ECO:0000313" key="3">
    <source>
        <dbReference type="EMBL" id="KDN86701.1"/>
    </source>
</evidence>
<evidence type="ECO:0000256" key="1">
    <source>
        <dbReference type="SAM" id="Phobius"/>
    </source>
</evidence>
<dbReference type="Proteomes" id="UP000027178">
    <property type="component" value="Unassembled WGS sequence"/>
</dbReference>